<feature type="domain" description="Glycosyltransferase 61 catalytic" evidence="4">
    <location>
        <begin position="5"/>
        <end position="160"/>
    </location>
</feature>
<dbReference type="GO" id="GO:0016757">
    <property type="term" value="F:glycosyltransferase activity"/>
    <property type="evidence" value="ECO:0007669"/>
    <property type="project" value="UniProtKB-KW"/>
</dbReference>
<dbReference type="InterPro" id="IPR049625">
    <property type="entry name" value="Glyco_transf_61_cat"/>
</dbReference>
<keyword evidence="2" id="KW-0808">Transferase</keyword>
<reference evidence="5" key="1">
    <citation type="journal article" date="2012" name="Bioengineered">
        <title>Additional insights into the genome of the oleaginous model alga Nannochloropsis gaditana.</title>
        <authorList>
            <person name="Jinkerson R.E."/>
            <person name="Radakovits R."/>
            <person name="Posewitz M.C."/>
        </authorList>
    </citation>
    <scope>NUCLEOTIDE SEQUENCE</scope>
    <source>
        <strain evidence="5">CCMP526</strain>
    </source>
</reference>
<organism evidence="5">
    <name type="scientific">Nannochloropsis gaditana (strain CCMP526)</name>
    <name type="common">Green microalga</name>
    <name type="synonym">Microchloropsis gaditana</name>
    <dbReference type="NCBI Taxonomy" id="1093141"/>
    <lineage>
        <taxon>Eukaryota</taxon>
        <taxon>Sar</taxon>
        <taxon>Stramenopiles</taxon>
        <taxon>Ochrophyta</taxon>
        <taxon>Eustigmatophyceae</taxon>
        <taxon>Eustigmatales</taxon>
        <taxon>Monodopsidaceae</taxon>
        <taxon>Nannochloropsis</taxon>
    </lineage>
</organism>
<dbReference type="PANTHER" id="PTHR20961">
    <property type="entry name" value="GLYCOSYLTRANSFERASE"/>
    <property type="match status" value="1"/>
</dbReference>
<dbReference type="EMBL" id="JU969463">
    <property type="protein sequence ID" value="AFJ68931.1"/>
    <property type="molecule type" value="mRNA"/>
</dbReference>
<reference evidence="5" key="2">
    <citation type="journal article" date="2012" name="Nat. Commun.">
        <title>Draft genome sequence and genetic transformation of the oleaginous alga Nannochloropis gaditana.</title>
        <authorList>
            <person name="Radakovits R."/>
            <person name="Jinkerson R.E."/>
            <person name="Fuerstenberg S.I."/>
            <person name="Tae H."/>
            <person name="Settlage R.E."/>
            <person name="Boore J.L."/>
            <person name="Posewitz M.C."/>
        </authorList>
    </citation>
    <scope>NUCLEOTIDE SEQUENCE</scope>
    <source>
        <strain evidence="5">CCMP526</strain>
    </source>
</reference>
<evidence type="ECO:0000256" key="1">
    <source>
        <dbReference type="ARBA" id="ARBA00022676"/>
    </source>
</evidence>
<proteinExistence type="evidence at transcript level"/>
<evidence type="ECO:0000259" key="4">
    <source>
        <dbReference type="Pfam" id="PF04577"/>
    </source>
</evidence>
<evidence type="ECO:0000313" key="5">
    <source>
        <dbReference type="EMBL" id="AFJ68931.1"/>
    </source>
</evidence>
<gene>
    <name evidence="5" type="ORF">NGATSA_2058100</name>
</gene>
<accession>I2CPU8</accession>
<dbReference type="OrthoDB" id="185291at2759"/>
<dbReference type="Pfam" id="PF04577">
    <property type="entry name" value="Glyco_transf_61"/>
    <property type="match status" value="1"/>
</dbReference>
<dbReference type="KEGG" id="ngd:NGA_2058100"/>
<evidence type="ECO:0000256" key="2">
    <source>
        <dbReference type="ARBA" id="ARBA00022679"/>
    </source>
</evidence>
<keyword evidence="1" id="KW-0328">Glycosyltransferase</keyword>
<name>I2CPU8_NANGC</name>
<dbReference type="AlphaFoldDB" id="I2CPU8"/>
<feature type="non-terminal residue" evidence="5">
    <location>
        <position position="224"/>
    </location>
</feature>
<feature type="non-terminal residue" evidence="5">
    <location>
        <position position="1"/>
    </location>
</feature>
<protein>
    <recommendedName>
        <fullName evidence="4">Glycosyltransferase 61 catalytic domain-containing protein</fullName>
    </recommendedName>
</protein>
<evidence type="ECO:0000256" key="3">
    <source>
        <dbReference type="ARBA" id="ARBA00023180"/>
    </source>
</evidence>
<sequence>KFWKEFLPEIIIVPPSKNHIYHVQNLLAGTGTPCAHWGHCQPDNRPRGIFDPPDAALNLRSLVFHRYGILEREQLVTIRVPRKDPPRVTLVQRSKSRCIYNLQEVVSMIEVQMGSSPKVVDMAQLSIEEQVLLAYNTDIFILVHGGALTHILWLPTRALIIDIYPHGFSIDHHSGIVHWIRKSMEPAYHIGHLPFAVETSVGQSTTQGPLISGCVCHTAGCQFR</sequence>
<dbReference type="RefSeq" id="XP_005852603.1">
    <property type="nucleotide sequence ID" value="XM_005852541.1"/>
</dbReference>
<dbReference type="InterPro" id="IPR007657">
    <property type="entry name" value="Glycosyltransferase_61"/>
</dbReference>
<keyword evidence="3" id="KW-0325">Glycoprotein</keyword>